<dbReference type="EMBL" id="CP019640">
    <property type="protein sequence ID" value="AQQ52164.1"/>
    <property type="molecule type" value="Genomic_DNA"/>
</dbReference>
<dbReference type="OrthoDB" id="2877480at2"/>
<evidence type="ECO:0000313" key="2">
    <source>
        <dbReference type="EMBL" id="AQQ52164.1"/>
    </source>
</evidence>
<protein>
    <submittedName>
        <fullName evidence="2">Uncharacterized protein</fullName>
    </submittedName>
</protein>
<evidence type="ECO:0000313" key="3">
    <source>
        <dbReference type="Proteomes" id="UP000188184"/>
    </source>
</evidence>
<keyword evidence="1" id="KW-0812">Transmembrane</keyword>
<proteinExistence type="predicted"/>
<feature type="transmembrane region" description="Helical" evidence="1">
    <location>
        <begin position="42"/>
        <end position="60"/>
    </location>
</feature>
<feature type="transmembrane region" description="Helical" evidence="1">
    <location>
        <begin position="12"/>
        <end position="36"/>
    </location>
</feature>
<dbReference type="Proteomes" id="UP000188184">
    <property type="component" value="Chromosome"/>
</dbReference>
<reference evidence="2 3" key="1">
    <citation type="submission" date="2017-02" db="EMBL/GenBank/DDBJ databases">
        <title>The complete genomic sequence of a novel cold adapted crude oil-degrading bacterium Planococcus qaidamina Y42.</title>
        <authorList>
            <person name="Yang R."/>
        </authorList>
    </citation>
    <scope>NUCLEOTIDE SEQUENCE [LARGE SCALE GENOMIC DNA]</scope>
    <source>
        <strain evidence="2 3">Y42</strain>
    </source>
</reference>
<organism evidence="2 3">
    <name type="scientific">Planococcus lenghuensis</name>
    <dbReference type="NCBI Taxonomy" id="2213202"/>
    <lineage>
        <taxon>Bacteria</taxon>
        <taxon>Bacillati</taxon>
        <taxon>Bacillota</taxon>
        <taxon>Bacilli</taxon>
        <taxon>Bacillales</taxon>
        <taxon>Caryophanaceae</taxon>
        <taxon>Planococcus</taxon>
    </lineage>
</organism>
<accession>A0A1Q2KVM6</accession>
<keyword evidence="1" id="KW-1133">Transmembrane helix</keyword>
<dbReference type="RefSeq" id="WP_077588036.1">
    <property type="nucleotide sequence ID" value="NZ_CP019640.1"/>
</dbReference>
<keyword evidence="1" id="KW-0472">Membrane</keyword>
<name>A0A1Q2KVM6_9BACL</name>
<keyword evidence="3" id="KW-1185">Reference proteome</keyword>
<sequence>MTRTDNTVGTMLQIAGILIVIINAFRALFAFSVFGGTVAFEIFLQGVMFGVLFIGFGEALKLLQGLFNQGEPEPPQVVKPLAEGERLVHKTDENEVSAAVKNRVTEFYAKRGLAVDEVEGTPYEGYVIVHREGNRDIVDLNGFKPEILAASEVERHPDLKEL</sequence>
<dbReference type="KEGG" id="pmar:B0X71_02900"/>
<evidence type="ECO:0000256" key="1">
    <source>
        <dbReference type="SAM" id="Phobius"/>
    </source>
</evidence>
<gene>
    <name evidence="2" type="ORF">B0X71_02900</name>
</gene>
<dbReference type="AlphaFoldDB" id="A0A1Q2KVM6"/>